<keyword evidence="4" id="KW-1185">Reference proteome</keyword>
<evidence type="ECO:0000313" key="3">
    <source>
        <dbReference type="EMBL" id="VDP90010.1"/>
    </source>
</evidence>
<dbReference type="Proteomes" id="UP000272942">
    <property type="component" value="Unassembled WGS sequence"/>
</dbReference>
<evidence type="ECO:0000313" key="4">
    <source>
        <dbReference type="Proteomes" id="UP000272942"/>
    </source>
</evidence>
<reference evidence="3 4" key="2">
    <citation type="submission" date="2018-11" db="EMBL/GenBank/DDBJ databases">
        <authorList>
            <consortium name="Pathogen Informatics"/>
        </authorList>
    </citation>
    <scope>NUCLEOTIDE SEQUENCE [LARGE SCALE GENOMIC DNA]</scope>
    <source>
        <strain evidence="3 4">Egypt</strain>
    </source>
</reference>
<gene>
    <name evidence="3" type="ORF">ECPE_LOCUS12738</name>
</gene>
<evidence type="ECO:0000259" key="2">
    <source>
        <dbReference type="Pfam" id="PF23055"/>
    </source>
</evidence>
<dbReference type="OrthoDB" id="7699407at2759"/>
<dbReference type="PANTHER" id="PTHR33327:SF3">
    <property type="entry name" value="RNA-DIRECTED DNA POLYMERASE"/>
    <property type="match status" value="1"/>
</dbReference>
<evidence type="ECO:0000313" key="5">
    <source>
        <dbReference type="WBParaSite" id="ECPE_0001277401-mRNA-1"/>
    </source>
</evidence>
<name>A0A183B0K3_9TREM</name>
<proteinExistence type="predicted"/>
<sequence length="234" mass="26320">MISPDHKHSIDSEALWAQIRAPEFMPEDPEAFVALLESRFHEARITGQLSRYHKLLSDIPRDQLINFRDIYMNIPAHNPYDVLKEALLRRMAVSEDKTIQLLLSGIQLGNLKPSQLLRQMRALVGTTTLDDSVLRQIWLQRLPPYVQSILNVFAHFHSLDELDEAADRAMEPAQRFQPSLANIGSPEPNFVHQSLPNPTPVESGPTTGTGKPHPEAACGIITDVLEINLGRKIT</sequence>
<dbReference type="InterPro" id="IPR055469">
    <property type="entry name" value="DUF7041"/>
</dbReference>
<reference evidence="5" key="1">
    <citation type="submission" date="2016-06" db="UniProtKB">
        <authorList>
            <consortium name="WormBaseParasite"/>
        </authorList>
    </citation>
    <scope>IDENTIFICATION</scope>
</reference>
<dbReference type="PANTHER" id="PTHR33327">
    <property type="entry name" value="ENDONUCLEASE"/>
    <property type="match status" value="1"/>
</dbReference>
<feature type="region of interest" description="Disordered" evidence="1">
    <location>
        <begin position="187"/>
        <end position="215"/>
    </location>
</feature>
<protein>
    <recommendedName>
        <fullName evidence="2">DUF7041 domain-containing protein</fullName>
    </recommendedName>
</protein>
<accession>A0A183B0K3</accession>
<dbReference type="AlphaFoldDB" id="A0A183B0K3"/>
<dbReference type="Pfam" id="PF23055">
    <property type="entry name" value="DUF7041"/>
    <property type="match status" value="1"/>
</dbReference>
<dbReference type="EMBL" id="UZAN01053506">
    <property type="protein sequence ID" value="VDP90010.1"/>
    <property type="molecule type" value="Genomic_DNA"/>
</dbReference>
<evidence type="ECO:0000256" key="1">
    <source>
        <dbReference type="SAM" id="MobiDB-lite"/>
    </source>
</evidence>
<feature type="domain" description="DUF7041" evidence="2">
    <location>
        <begin position="22"/>
        <end position="103"/>
    </location>
</feature>
<dbReference type="WBParaSite" id="ECPE_0001277401-mRNA-1">
    <property type="protein sequence ID" value="ECPE_0001277401-mRNA-1"/>
    <property type="gene ID" value="ECPE_0001277401"/>
</dbReference>
<organism evidence="5">
    <name type="scientific">Echinostoma caproni</name>
    <dbReference type="NCBI Taxonomy" id="27848"/>
    <lineage>
        <taxon>Eukaryota</taxon>
        <taxon>Metazoa</taxon>
        <taxon>Spiralia</taxon>
        <taxon>Lophotrochozoa</taxon>
        <taxon>Platyhelminthes</taxon>
        <taxon>Trematoda</taxon>
        <taxon>Digenea</taxon>
        <taxon>Plagiorchiida</taxon>
        <taxon>Echinostomata</taxon>
        <taxon>Echinostomatoidea</taxon>
        <taxon>Echinostomatidae</taxon>
        <taxon>Echinostoma</taxon>
    </lineage>
</organism>